<dbReference type="CDD" id="cd06464">
    <property type="entry name" value="ACD_sHsps-like"/>
    <property type="match status" value="1"/>
</dbReference>
<gene>
    <name evidence="2" type="ORF">GCU68_16515</name>
</gene>
<dbReference type="InterPro" id="IPR008978">
    <property type="entry name" value="HSP20-like_chaperone"/>
</dbReference>
<dbReference type="GeneID" id="42302681"/>
<feature type="region of interest" description="Disordered" evidence="1">
    <location>
        <begin position="33"/>
        <end position="108"/>
    </location>
</feature>
<evidence type="ECO:0000256" key="1">
    <source>
        <dbReference type="SAM" id="MobiDB-lite"/>
    </source>
</evidence>
<name>A0A5P9P7B2_9EURY</name>
<organism evidence="2 3">
    <name type="scientific">Natronorubrum aibiense</name>
    <dbReference type="NCBI Taxonomy" id="348826"/>
    <lineage>
        <taxon>Archaea</taxon>
        <taxon>Methanobacteriati</taxon>
        <taxon>Methanobacteriota</taxon>
        <taxon>Stenosarchaea group</taxon>
        <taxon>Halobacteria</taxon>
        <taxon>Halobacteriales</taxon>
        <taxon>Natrialbaceae</taxon>
        <taxon>Natronorubrum</taxon>
    </lineage>
</organism>
<dbReference type="InterPro" id="IPR055551">
    <property type="entry name" value="DUF7127"/>
</dbReference>
<dbReference type="SUPFAM" id="SSF49764">
    <property type="entry name" value="HSP20-like chaperones"/>
    <property type="match status" value="1"/>
</dbReference>
<dbReference type="KEGG" id="nas:GCU68_16515"/>
<sequence length="189" mass="21119">MPRDDTERDDDSDESADEHHWLSNLFTALQWLEDSSSGRRSDRTRFDYDVSIRTGISTDDGPRFGRDRTPSAGDDRGQERGGRDRPRTRRSRSATAGSTPSSDHHLTTREFEDELLVIADVAGADPDDVTVGFGDDDTLVVAVSDRELGRFEVPWRDRTADAVITNGVLTVRIRPEPTEAGIDEQEVDE</sequence>
<evidence type="ECO:0000313" key="3">
    <source>
        <dbReference type="Proteomes" id="UP000326170"/>
    </source>
</evidence>
<feature type="compositionally biased region" description="Basic and acidic residues" evidence="1">
    <location>
        <begin position="60"/>
        <end position="85"/>
    </location>
</feature>
<dbReference type="AlphaFoldDB" id="A0A5P9P7B2"/>
<keyword evidence="3" id="KW-1185">Reference proteome</keyword>
<feature type="compositionally biased region" description="Basic and acidic residues" evidence="1">
    <location>
        <begin position="36"/>
        <end position="50"/>
    </location>
</feature>
<dbReference type="RefSeq" id="WP_152943449.1">
    <property type="nucleotide sequence ID" value="NZ_CP045488.1"/>
</dbReference>
<dbReference type="Proteomes" id="UP000326170">
    <property type="component" value="Chromosome"/>
</dbReference>
<proteinExistence type="predicted"/>
<dbReference type="Pfam" id="PF23444">
    <property type="entry name" value="DUF7127"/>
    <property type="match status" value="1"/>
</dbReference>
<reference evidence="2 3" key="1">
    <citation type="journal article" date="2007" name="Int. J. Syst. Evol. Microbiol.">
        <title>Natronorubrum sulfidifaciens sp. nov., an extremely haloalkaliphilic archaeon isolated from Aiding salt lake in Xin-Jiang, China.</title>
        <authorList>
            <person name="Cui H.L."/>
            <person name="Tohty D."/>
            <person name="Liu H.C."/>
            <person name="Liu S.J."/>
            <person name="Oren A."/>
            <person name="Zhou P.J."/>
        </authorList>
    </citation>
    <scope>NUCLEOTIDE SEQUENCE [LARGE SCALE GENOMIC DNA]</scope>
    <source>
        <strain evidence="2 3">7-3</strain>
    </source>
</reference>
<dbReference type="EMBL" id="CP045488">
    <property type="protein sequence ID" value="QFU84024.1"/>
    <property type="molecule type" value="Genomic_DNA"/>
</dbReference>
<evidence type="ECO:0000313" key="2">
    <source>
        <dbReference type="EMBL" id="QFU84024.1"/>
    </source>
</evidence>
<dbReference type="OrthoDB" id="170746at2157"/>
<accession>A0A5P9P7B2</accession>
<protein>
    <submittedName>
        <fullName evidence="2">Hsp20/alpha crystallin family protein</fullName>
    </submittedName>
</protein>